<name>A0A5D0IS56_9FLAO</name>
<organism evidence="1 2">
    <name type="scientific">Seonamhaeicola marinus</name>
    <dbReference type="NCBI Taxonomy" id="1912246"/>
    <lineage>
        <taxon>Bacteria</taxon>
        <taxon>Pseudomonadati</taxon>
        <taxon>Bacteroidota</taxon>
        <taxon>Flavobacteriia</taxon>
        <taxon>Flavobacteriales</taxon>
        <taxon>Flavobacteriaceae</taxon>
    </lineage>
</organism>
<reference evidence="1 2" key="1">
    <citation type="submission" date="2019-08" db="EMBL/GenBank/DDBJ databases">
        <title>Seonamhaeicola sediminis sp. nov., isolated from marine sediment.</title>
        <authorList>
            <person name="Cao W.R."/>
        </authorList>
    </citation>
    <scope>NUCLEOTIDE SEQUENCE [LARGE SCALE GENOMIC DNA]</scope>
    <source>
        <strain evidence="1 2">B011</strain>
    </source>
</reference>
<dbReference type="Proteomes" id="UP000323930">
    <property type="component" value="Unassembled WGS sequence"/>
</dbReference>
<evidence type="ECO:0000313" key="1">
    <source>
        <dbReference type="EMBL" id="TYA86805.1"/>
    </source>
</evidence>
<accession>A0A5D0IS56</accession>
<gene>
    <name evidence="1" type="ORF">FUA24_04570</name>
</gene>
<dbReference type="RefSeq" id="WP_148540229.1">
    <property type="nucleotide sequence ID" value="NZ_VSDQ01000332.1"/>
</dbReference>
<comment type="caution">
    <text evidence="1">The sequence shown here is derived from an EMBL/GenBank/DDBJ whole genome shotgun (WGS) entry which is preliminary data.</text>
</comment>
<dbReference type="AlphaFoldDB" id="A0A5D0IS56"/>
<proteinExistence type="predicted"/>
<dbReference type="OrthoDB" id="9782395at2"/>
<dbReference type="EMBL" id="VSDQ01000332">
    <property type="protein sequence ID" value="TYA86805.1"/>
    <property type="molecule type" value="Genomic_DNA"/>
</dbReference>
<sequence>MSKLKSLVHCINFGQQYDCISQIPKNKIGVVSNIEKYIISGKINLYYKHILETTLSLFKSKKIELILINCNTTNNDLKNDLIEFGVPENNIYMDVSNFKTLDSVIATKRLFGLNKITLIS</sequence>
<evidence type="ECO:0000313" key="2">
    <source>
        <dbReference type="Proteomes" id="UP000323930"/>
    </source>
</evidence>
<protein>
    <submittedName>
        <fullName evidence="1">Uncharacterized protein</fullName>
    </submittedName>
</protein>
<keyword evidence="2" id="KW-1185">Reference proteome</keyword>